<dbReference type="Proteomes" id="UP000332515">
    <property type="component" value="Unassembled WGS sequence"/>
</dbReference>
<evidence type="ECO:0000313" key="5">
    <source>
        <dbReference type="Proteomes" id="UP000332515"/>
    </source>
</evidence>
<evidence type="ECO:0000256" key="1">
    <source>
        <dbReference type="ARBA" id="ARBA00022987"/>
    </source>
</evidence>
<accession>A0A6A7YAS1</accession>
<proteinExistence type="inferred from homology"/>
<dbReference type="PANTHER" id="PTHR40137:SF2">
    <property type="entry name" value="PROTEIN GVPK 1"/>
    <property type="match status" value="1"/>
</dbReference>
<dbReference type="PANTHER" id="PTHR40137">
    <property type="entry name" value="PROTEIN GVPK 1"/>
    <property type="match status" value="1"/>
</dbReference>
<evidence type="ECO:0000256" key="2">
    <source>
        <dbReference type="ARBA" id="ARBA00035108"/>
    </source>
</evidence>
<protein>
    <submittedName>
        <fullName evidence="4">Gas vesicle protein K</fullName>
    </submittedName>
</protein>
<dbReference type="GO" id="GO:0031412">
    <property type="term" value="P:gas vesicle organization"/>
    <property type="evidence" value="ECO:0007669"/>
    <property type="project" value="InterPro"/>
</dbReference>
<comment type="caution">
    <text evidence="4">The sequence shown here is derived from an EMBL/GenBank/DDBJ whole genome shotgun (WGS) entry which is preliminary data.</text>
</comment>
<evidence type="ECO:0000256" key="3">
    <source>
        <dbReference type="ARBA" id="ARBA00035659"/>
    </source>
</evidence>
<gene>
    <name evidence="4" type="ORF">F0357_19290</name>
</gene>
<dbReference type="EMBL" id="VWNA01000002">
    <property type="protein sequence ID" value="MQT14762.1"/>
    <property type="molecule type" value="Genomic_DNA"/>
</dbReference>
<dbReference type="InterPro" id="IPR007805">
    <property type="entry name" value="GvpK"/>
</dbReference>
<organism evidence="4 5">
    <name type="scientific">Segnochrobactrum spirostomi</name>
    <dbReference type="NCBI Taxonomy" id="2608987"/>
    <lineage>
        <taxon>Bacteria</taxon>
        <taxon>Pseudomonadati</taxon>
        <taxon>Pseudomonadota</taxon>
        <taxon>Alphaproteobacteria</taxon>
        <taxon>Hyphomicrobiales</taxon>
        <taxon>Segnochrobactraceae</taxon>
        <taxon>Segnochrobactrum</taxon>
    </lineage>
</organism>
<dbReference type="AlphaFoldDB" id="A0A6A7YAS1"/>
<dbReference type="Pfam" id="PF05121">
    <property type="entry name" value="GvpK"/>
    <property type="match status" value="1"/>
</dbReference>
<reference evidence="4 5" key="1">
    <citation type="submission" date="2019-09" db="EMBL/GenBank/DDBJ databases">
        <title>Segnochrobactrum spirostomi gen. nov., sp. nov., isolated from the ciliate Spirostomum cf. yagiui and description of a novel family, Segnochrobactraceae fam. nov. within the order Rhizobiales of the class Alphaproteobacteria.</title>
        <authorList>
            <person name="Akter S."/>
            <person name="Shazib S.U.A."/>
            <person name="Shin M.K."/>
        </authorList>
    </citation>
    <scope>NUCLEOTIDE SEQUENCE [LARGE SCALE GENOMIC DNA]</scope>
    <source>
        <strain evidence="4 5">Sp-1</strain>
    </source>
</reference>
<sequence>MSRPIVSSLLTDALDGRISLDPERVEQGLVRLVLMLVETLRQVVEQQAIRRVEGGNLTEEEVERLGLALLRLEQKMLELRKQFGLSDDDLALKLNIPLDTL</sequence>
<evidence type="ECO:0000313" key="4">
    <source>
        <dbReference type="EMBL" id="MQT14762.1"/>
    </source>
</evidence>
<comment type="similarity">
    <text evidence="3">Belongs to the gas vesicle GvpK family.</text>
</comment>
<comment type="subcellular location">
    <subcellularLocation>
        <location evidence="2">Gas vesicle</location>
    </subcellularLocation>
</comment>
<dbReference type="GO" id="GO:0031411">
    <property type="term" value="C:gas vesicle"/>
    <property type="evidence" value="ECO:0007669"/>
    <property type="project" value="UniProtKB-SubCell"/>
</dbReference>
<keyword evidence="5" id="KW-1185">Reference proteome</keyword>
<name>A0A6A7YAS1_9HYPH</name>
<keyword evidence="1" id="KW-0304">Gas vesicle</keyword>